<dbReference type="EMBL" id="JBHSPH010000001">
    <property type="protein sequence ID" value="MFC5861243.1"/>
    <property type="molecule type" value="Genomic_DNA"/>
</dbReference>
<dbReference type="Gene3D" id="2.40.10.410">
    <property type="entry name" value="FlgT, C-terminal domain"/>
    <property type="match status" value="1"/>
</dbReference>
<dbReference type="Pfam" id="PF03783">
    <property type="entry name" value="CsgG"/>
    <property type="match status" value="1"/>
</dbReference>
<dbReference type="Proteomes" id="UP001596091">
    <property type="component" value="Unassembled WGS sequence"/>
</dbReference>
<keyword evidence="2 6" id="KW-0732">Signal</keyword>
<comment type="caution">
    <text evidence="8">The sequence shown here is derived from an EMBL/GenBank/DDBJ whole genome shotgun (WGS) entry which is preliminary data.</text>
</comment>
<feature type="signal peptide" evidence="6">
    <location>
        <begin position="1"/>
        <end position="21"/>
    </location>
</feature>
<name>A0ABW1EB28_9BACT</name>
<dbReference type="InterPro" id="IPR032388">
    <property type="entry name" value="FlgT_C"/>
</dbReference>
<keyword evidence="4" id="KW-0564">Palmitate</keyword>
<accession>A0ABW1EB28</accession>
<evidence type="ECO:0000256" key="2">
    <source>
        <dbReference type="ARBA" id="ARBA00022729"/>
    </source>
</evidence>
<keyword evidence="5" id="KW-0449">Lipoprotein</keyword>
<reference evidence="9" key="1">
    <citation type="journal article" date="2019" name="Int. J. Syst. Evol. Microbiol.">
        <title>The Global Catalogue of Microorganisms (GCM) 10K type strain sequencing project: providing services to taxonomists for standard genome sequencing and annotation.</title>
        <authorList>
            <consortium name="The Broad Institute Genomics Platform"/>
            <consortium name="The Broad Institute Genome Sequencing Center for Infectious Disease"/>
            <person name="Wu L."/>
            <person name="Ma J."/>
        </authorList>
    </citation>
    <scope>NUCLEOTIDE SEQUENCE [LARGE SCALE GENOMIC DNA]</scope>
    <source>
        <strain evidence="9">JCM 4087</strain>
    </source>
</reference>
<feature type="chain" id="PRO_5047382595" evidence="6">
    <location>
        <begin position="22"/>
        <end position="334"/>
    </location>
</feature>
<evidence type="ECO:0000313" key="8">
    <source>
        <dbReference type="EMBL" id="MFC5861243.1"/>
    </source>
</evidence>
<dbReference type="RefSeq" id="WP_263334110.1">
    <property type="nucleotide sequence ID" value="NZ_JAGSYH010000002.1"/>
</dbReference>
<dbReference type="PANTHER" id="PTHR41164">
    <property type="entry name" value="CURLI PRODUCTION ASSEMBLY/TRANSPORT COMPONENT CSGG"/>
    <property type="match status" value="1"/>
</dbReference>
<gene>
    <name evidence="8" type="ORF">ACFPT7_02940</name>
</gene>
<evidence type="ECO:0000256" key="1">
    <source>
        <dbReference type="ARBA" id="ARBA00022475"/>
    </source>
</evidence>
<sequence>MRKLVVVATLALLSAASSLMAQDTAGQAAPAHKPRIAVMDFDYATVRTSTSALFGTDVDVGNGIARLLEENLVKDGRYTLIDRKMIDKVMAEQNFSNSDRADPMTAAKIGKLLSVDAILVGSITEFGNETKKTNIGGGMWKWGGNGGGGFGKSNTKAHVGITAKLVNIDTGEIIAVEDGSGASQRGGLSMGGNGNSWWHGGGGGNIDMGASDFQETIIGEATKAAVTDLSTKLDPDSGKIGVRTVVVEGIIAGISGSQIVLNIGTRAGIKVGDQFNVLRVTSEIKDPTTGQVIRRLTNTVGVIKATDVDEVSAVCTPVSGTDFKTGDRIKTVVQ</sequence>
<evidence type="ECO:0000256" key="5">
    <source>
        <dbReference type="ARBA" id="ARBA00023288"/>
    </source>
</evidence>
<dbReference type="Gene3D" id="3.40.50.10610">
    <property type="entry name" value="ABC-type transport auxiliary lipoprotein component"/>
    <property type="match status" value="1"/>
</dbReference>
<evidence type="ECO:0000256" key="6">
    <source>
        <dbReference type="SAM" id="SignalP"/>
    </source>
</evidence>
<evidence type="ECO:0000313" key="9">
    <source>
        <dbReference type="Proteomes" id="UP001596091"/>
    </source>
</evidence>
<feature type="domain" description="Flagellar assembly protein T C-terminal" evidence="7">
    <location>
        <begin position="257"/>
        <end position="316"/>
    </location>
</feature>
<evidence type="ECO:0000259" key="7">
    <source>
        <dbReference type="Pfam" id="PF16538"/>
    </source>
</evidence>
<dbReference type="InterPro" id="IPR038165">
    <property type="entry name" value="FlgT_C_sf"/>
</dbReference>
<dbReference type="InterPro" id="IPR005534">
    <property type="entry name" value="Curli_assmbl/transp-comp_CsgG"/>
</dbReference>
<evidence type="ECO:0000256" key="4">
    <source>
        <dbReference type="ARBA" id="ARBA00023139"/>
    </source>
</evidence>
<dbReference type="PANTHER" id="PTHR41164:SF1">
    <property type="entry name" value="CURLI PRODUCTION ASSEMBLY_TRANSPORT COMPONENT CSGG"/>
    <property type="match status" value="1"/>
</dbReference>
<keyword evidence="1" id="KW-1003">Cell membrane</keyword>
<organism evidence="8 9">
    <name type="scientific">Acidicapsa dinghuensis</name>
    <dbReference type="NCBI Taxonomy" id="2218256"/>
    <lineage>
        <taxon>Bacteria</taxon>
        <taxon>Pseudomonadati</taxon>
        <taxon>Acidobacteriota</taxon>
        <taxon>Terriglobia</taxon>
        <taxon>Terriglobales</taxon>
        <taxon>Acidobacteriaceae</taxon>
        <taxon>Acidicapsa</taxon>
    </lineage>
</organism>
<proteinExistence type="predicted"/>
<keyword evidence="9" id="KW-1185">Reference proteome</keyword>
<protein>
    <submittedName>
        <fullName evidence="8">CsgG/HfaB family protein</fullName>
    </submittedName>
</protein>
<dbReference type="Pfam" id="PF16538">
    <property type="entry name" value="FlgT_C"/>
    <property type="match status" value="1"/>
</dbReference>
<evidence type="ECO:0000256" key="3">
    <source>
        <dbReference type="ARBA" id="ARBA00023136"/>
    </source>
</evidence>
<keyword evidence="3" id="KW-0472">Membrane</keyword>